<dbReference type="Proteomes" id="UP000027308">
    <property type="component" value="Chromosome"/>
</dbReference>
<proteinExistence type="predicted"/>
<reference evidence="1 2" key="1">
    <citation type="submission" date="2014-05" db="EMBL/GenBank/DDBJ databases">
        <title>Pseudomonas simiae WCS417.</title>
        <authorList>
            <person name="Berendsen R.L."/>
        </authorList>
    </citation>
    <scope>NUCLEOTIDE SEQUENCE [LARGE SCALE GENOMIC DNA]</scope>
    <source>
        <strain evidence="1 2">WCS417</strain>
    </source>
</reference>
<gene>
    <name evidence="1" type="ORF">PS417_09835</name>
</gene>
<sequence>MSDFQTETMPVARKQHQCCECYGPIQPGQQYQLISGCWEGDMATFKTCSSCVAARSWATAQPEWGGDGEHLYYFGQLEEDLSYLAPEIRAGDGRRFKAYRLQLHITRRRMAASEARKAA</sequence>
<evidence type="ECO:0000313" key="1">
    <source>
        <dbReference type="EMBL" id="AIB35866.1"/>
    </source>
</evidence>
<name>A0A1N7U4M2_9PSED</name>
<dbReference type="AlphaFoldDB" id="A0A1N7U4M2"/>
<organism evidence="1 2">
    <name type="scientific">Pseudomonas simiae</name>
    <dbReference type="NCBI Taxonomy" id="321846"/>
    <lineage>
        <taxon>Bacteria</taxon>
        <taxon>Pseudomonadati</taxon>
        <taxon>Pseudomonadota</taxon>
        <taxon>Gammaproteobacteria</taxon>
        <taxon>Pseudomonadales</taxon>
        <taxon>Pseudomonadaceae</taxon>
        <taxon>Pseudomonas</taxon>
    </lineage>
</organism>
<dbReference type="RefSeq" id="WP_010211486.1">
    <property type="nucleotide sequence ID" value="NZ_CP007637.1"/>
</dbReference>
<dbReference type="OrthoDB" id="6959917at2"/>
<evidence type="ECO:0000313" key="2">
    <source>
        <dbReference type="Proteomes" id="UP000027308"/>
    </source>
</evidence>
<protein>
    <submittedName>
        <fullName evidence="1">Uncharacterized protein</fullName>
    </submittedName>
</protein>
<dbReference type="EMBL" id="CP007637">
    <property type="protein sequence ID" value="AIB35866.1"/>
    <property type="molecule type" value="Genomic_DNA"/>
</dbReference>
<accession>A0A1N7U4M2</accession>